<dbReference type="RefSeq" id="WP_343871168.1">
    <property type="nucleotide sequence ID" value="NZ_BAAABS010000052.1"/>
</dbReference>
<feature type="region of interest" description="Disordered" evidence="1">
    <location>
        <begin position="241"/>
        <end position="273"/>
    </location>
</feature>
<dbReference type="Pfam" id="PF00702">
    <property type="entry name" value="Hydrolase"/>
    <property type="match status" value="1"/>
</dbReference>
<keyword evidence="3" id="KW-1185">Reference proteome</keyword>
<name>A0ABY5Z2T0_9ACTN</name>
<sequence>MEAAIRLGFGGIALDVGGVLYYDEPFELAWLQGTFNRMSAADPGITLAAFVELVERFYRRDGSVDVWNGSTAADRSWTSVRRGWRELAQEIPGARRAVRELARQVPTVVVANQPAECVAVLDDWGLTEVLRGIFLDSLEGVAKPDPGLLDLGRARLGRQPAEMLMVGNRVDHDVRPALALGCGAAFVRGDSAYQVPPGVHRDIVAAYERLRKVRTAPPPEDSVVMIVSSLADLVDRFARTEPTAPAQRAPGASERGARAHVGAPGGDTRSGRP</sequence>
<dbReference type="GO" id="GO:0016787">
    <property type="term" value="F:hydrolase activity"/>
    <property type="evidence" value="ECO:0007669"/>
    <property type="project" value="UniProtKB-KW"/>
</dbReference>
<evidence type="ECO:0000313" key="3">
    <source>
        <dbReference type="Proteomes" id="UP001058271"/>
    </source>
</evidence>
<proteinExistence type="predicted"/>
<gene>
    <name evidence="2" type="ORF">Drose_26795</name>
</gene>
<dbReference type="EMBL" id="CP073721">
    <property type="protein sequence ID" value="UWZ34784.1"/>
    <property type="molecule type" value="Genomic_DNA"/>
</dbReference>
<reference evidence="2" key="1">
    <citation type="submission" date="2021-04" db="EMBL/GenBank/DDBJ databases">
        <title>Biosynthetic gene clusters of Dactylosporangioum roseum.</title>
        <authorList>
            <person name="Hartkoorn R.C."/>
            <person name="Beaudoing E."/>
            <person name="Hot D."/>
            <person name="Moureu S."/>
        </authorList>
    </citation>
    <scope>NUCLEOTIDE SEQUENCE</scope>
    <source>
        <strain evidence="2">NRRL B-16295</strain>
    </source>
</reference>
<organism evidence="2 3">
    <name type="scientific">Dactylosporangium roseum</name>
    <dbReference type="NCBI Taxonomy" id="47989"/>
    <lineage>
        <taxon>Bacteria</taxon>
        <taxon>Bacillati</taxon>
        <taxon>Actinomycetota</taxon>
        <taxon>Actinomycetes</taxon>
        <taxon>Micromonosporales</taxon>
        <taxon>Micromonosporaceae</taxon>
        <taxon>Dactylosporangium</taxon>
    </lineage>
</organism>
<keyword evidence="2" id="KW-0378">Hydrolase</keyword>
<dbReference type="Gene3D" id="3.40.50.1000">
    <property type="entry name" value="HAD superfamily/HAD-like"/>
    <property type="match status" value="1"/>
</dbReference>
<dbReference type="InterPro" id="IPR023214">
    <property type="entry name" value="HAD_sf"/>
</dbReference>
<dbReference type="InterPro" id="IPR036412">
    <property type="entry name" value="HAD-like_sf"/>
</dbReference>
<accession>A0ABY5Z2T0</accession>
<dbReference type="Proteomes" id="UP001058271">
    <property type="component" value="Chromosome"/>
</dbReference>
<evidence type="ECO:0000313" key="2">
    <source>
        <dbReference type="EMBL" id="UWZ34784.1"/>
    </source>
</evidence>
<protein>
    <submittedName>
        <fullName evidence="2">HAD family hydrolase</fullName>
    </submittedName>
</protein>
<evidence type="ECO:0000256" key="1">
    <source>
        <dbReference type="SAM" id="MobiDB-lite"/>
    </source>
</evidence>
<dbReference type="SUPFAM" id="SSF56784">
    <property type="entry name" value="HAD-like"/>
    <property type="match status" value="1"/>
</dbReference>